<dbReference type="SMART" id="SM00354">
    <property type="entry name" value="HTH_LACI"/>
    <property type="match status" value="1"/>
</dbReference>
<dbReference type="SUPFAM" id="SSF47413">
    <property type="entry name" value="lambda repressor-like DNA-binding domains"/>
    <property type="match status" value="1"/>
</dbReference>
<protein>
    <submittedName>
        <fullName evidence="5">LacI family DNA-binding transcriptional regulator</fullName>
    </submittedName>
</protein>
<dbReference type="CDD" id="cd06267">
    <property type="entry name" value="PBP1_LacI_sugar_binding-like"/>
    <property type="match status" value="1"/>
</dbReference>
<dbReference type="InterPro" id="IPR046335">
    <property type="entry name" value="LacI/GalR-like_sensor"/>
</dbReference>
<evidence type="ECO:0000256" key="1">
    <source>
        <dbReference type="ARBA" id="ARBA00023015"/>
    </source>
</evidence>
<dbReference type="InterPro" id="IPR028082">
    <property type="entry name" value="Peripla_BP_I"/>
</dbReference>
<evidence type="ECO:0000313" key="6">
    <source>
        <dbReference type="Proteomes" id="UP001219037"/>
    </source>
</evidence>
<evidence type="ECO:0000256" key="2">
    <source>
        <dbReference type="ARBA" id="ARBA00023125"/>
    </source>
</evidence>
<name>A0ABY8H9Z6_9MICC</name>
<dbReference type="InterPro" id="IPR010982">
    <property type="entry name" value="Lambda_DNA-bd_dom_sf"/>
</dbReference>
<organism evidence="5 6">
    <name type="scientific">Citricoccus muralis</name>
    <dbReference type="NCBI Taxonomy" id="169134"/>
    <lineage>
        <taxon>Bacteria</taxon>
        <taxon>Bacillati</taxon>
        <taxon>Actinomycetota</taxon>
        <taxon>Actinomycetes</taxon>
        <taxon>Micrococcales</taxon>
        <taxon>Micrococcaceae</taxon>
        <taxon>Citricoccus</taxon>
    </lineage>
</organism>
<sequence length="339" mass="36698">MTRTADQDPSAAERVLLRDVADAAGVALSTASRAFTQPDRVNFQTVEHIMAVAARLGYRREPARVTPARTMSRTLYLLVQDSANPFFTDLVKGVVRQAKAAGYLAVVGDAEETPAMEQVLIERVSRAVDGIITSARSTSDTEMRELARHQPLVMFNREVVGVSSVIAGTSESSHQLIEHLHALGHRRVVYCAGPNNSWTNLQRWRALHHGARKLGMTIIRTGPFSPNYDQGPVAGEIAAAHRPTAIVAFNDQLAIGMIRHFVRRGVQVPEDLSITGYDNTYGASFVHSGLTCLDAPVEEAGRAAVDLLLTQIGGDTRPRTIRLPSPLRVRGSTGPAPAG</sequence>
<keyword evidence="6" id="KW-1185">Reference proteome</keyword>
<evidence type="ECO:0000256" key="3">
    <source>
        <dbReference type="ARBA" id="ARBA00023163"/>
    </source>
</evidence>
<evidence type="ECO:0000313" key="5">
    <source>
        <dbReference type="EMBL" id="WFP17669.1"/>
    </source>
</evidence>
<dbReference type="GO" id="GO:0003677">
    <property type="term" value="F:DNA binding"/>
    <property type="evidence" value="ECO:0007669"/>
    <property type="project" value="UniProtKB-KW"/>
</dbReference>
<dbReference type="Gene3D" id="1.10.260.40">
    <property type="entry name" value="lambda repressor-like DNA-binding domains"/>
    <property type="match status" value="1"/>
</dbReference>
<dbReference type="InterPro" id="IPR000843">
    <property type="entry name" value="HTH_LacI"/>
</dbReference>
<evidence type="ECO:0000259" key="4">
    <source>
        <dbReference type="PROSITE" id="PS50932"/>
    </source>
</evidence>
<proteinExistence type="predicted"/>
<dbReference type="PANTHER" id="PTHR30146">
    <property type="entry name" value="LACI-RELATED TRANSCRIPTIONAL REPRESSOR"/>
    <property type="match status" value="1"/>
</dbReference>
<keyword evidence="2 5" id="KW-0238">DNA-binding</keyword>
<keyword evidence="3" id="KW-0804">Transcription</keyword>
<dbReference type="Gene3D" id="3.40.50.2300">
    <property type="match status" value="2"/>
</dbReference>
<dbReference type="Pfam" id="PF13377">
    <property type="entry name" value="Peripla_BP_3"/>
    <property type="match status" value="1"/>
</dbReference>
<feature type="domain" description="HTH lacI-type" evidence="4">
    <location>
        <begin position="15"/>
        <end position="73"/>
    </location>
</feature>
<gene>
    <name evidence="5" type="ORF">P8192_06085</name>
</gene>
<keyword evidence="1" id="KW-0805">Transcription regulation</keyword>
<dbReference type="CDD" id="cd01392">
    <property type="entry name" value="HTH_LacI"/>
    <property type="match status" value="1"/>
</dbReference>
<dbReference type="Proteomes" id="UP001219037">
    <property type="component" value="Chromosome"/>
</dbReference>
<dbReference type="RefSeq" id="WP_278159348.1">
    <property type="nucleotide sequence ID" value="NZ_CP121252.1"/>
</dbReference>
<dbReference type="Pfam" id="PF00356">
    <property type="entry name" value="LacI"/>
    <property type="match status" value="1"/>
</dbReference>
<dbReference type="PANTHER" id="PTHR30146:SF109">
    <property type="entry name" value="HTH-TYPE TRANSCRIPTIONAL REGULATOR GALS"/>
    <property type="match status" value="1"/>
</dbReference>
<dbReference type="EMBL" id="CP121252">
    <property type="protein sequence ID" value="WFP17669.1"/>
    <property type="molecule type" value="Genomic_DNA"/>
</dbReference>
<reference evidence="5 6" key="1">
    <citation type="submission" date="2023-04" db="EMBL/GenBank/DDBJ databases">
        <title>Funneling lignin-derived compounds into biodiesel using alkali-halophilic Citricoccus sp. P2.</title>
        <authorList>
            <person name="Luo C.-B."/>
        </authorList>
    </citation>
    <scope>NUCLEOTIDE SEQUENCE [LARGE SCALE GENOMIC DNA]</scope>
    <source>
        <strain evidence="5 6">P2</strain>
    </source>
</reference>
<dbReference type="PROSITE" id="PS50932">
    <property type="entry name" value="HTH_LACI_2"/>
    <property type="match status" value="1"/>
</dbReference>
<accession>A0ABY8H9Z6</accession>
<dbReference type="SUPFAM" id="SSF53822">
    <property type="entry name" value="Periplasmic binding protein-like I"/>
    <property type="match status" value="1"/>
</dbReference>